<sequence>MHVGAYRSYTAWIHGFLGKHYRIPIPSCVIKAIWTAYPDPQGNYTGFKFYMDLTENNLDFQLNFYLVTHNELCWKSHNLRQILQTWIVPGGRILLHHV</sequence>
<dbReference type="Pfam" id="PF20478">
    <property type="entry name" value="P2RX7_C"/>
    <property type="match status" value="1"/>
</dbReference>
<organism evidence="2 3">
    <name type="scientific">Eleutherodactylus coqui</name>
    <name type="common">Puerto Rican coqui</name>
    <dbReference type="NCBI Taxonomy" id="57060"/>
    <lineage>
        <taxon>Eukaryota</taxon>
        <taxon>Metazoa</taxon>
        <taxon>Chordata</taxon>
        <taxon>Craniata</taxon>
        <taxon>Vertebrata</taxon>
        <taxon>Euteleostomi</taxon>
        <taxon>Amphibia</taxon>
        <taxon>Batrachia</taxon>
        <taxon>Anura</taxon>
        <taxon>Neobatrachia</taxon>
        <taxon>Hyloidea</taxon>
        <taxon>Eleutherodactylidae</taxon>
        <taxon>Eleutherodactylinae</taxon>
        <taxon>Eleutherodactylus</taxon>
        <taxon>Eleutherodactylus</taxon>
    </lineage>
</organism>
<evidence type="ECO:0000313" key="3">
    <source>
        <dbReference type="Proteomes" id="UP000770717"/>
    </source>
</evidence>
<reference evidence="2" key="1">
    <citation type="thesis" date="2020" institute="ProQuest LLC" country="789 East Eisenhower Parkway, Ann Arbor, MI, USA">
        <title>Comparative Genomics and Chromosome Evolution.</title>
        <authorList>
            <person name="Mudd A.B."/>
        </authorList>
    </citation>
    <scope>NUCLEOTIDE SEQUENCE</scope>
    <source>
        <strain evidence="2">HN-11 Male</strain>
        <tissue evidence="2">Kidney and liver</tissue>
    </source>
</reference>
<comment type="caution">
    <text evidence="2">The sequence shown here is derived from an EMBL/GenBank/DDBJ whole genome shotgun (WGS) entry which is preliminary data.</text>
</comment>
<dbReference type="EMBL" id="WNTK01019664">
    <property type="protein sequence ID" value="KAG9461561.1"/>
    <property type="molecule type" value="Genomic_DNA"/>
</dbReference>
<keyword evidence="3" id="KW-1185">Reference proteome</keyword>
<dbReference type="PANTHER" id="PTHR36981">
    <property type="entry name" value="ZGC:195170"/>
    <property type="match status" value="1"/>
</dbReference>
<dbReference type="AlphaFoldDB" id="A0A8J6EBW1"/>
<dbReference type="PANTHER" id="PTHR36981:SF9">
    <property type="entry name" value="NANOR-RELATED"/>
    <property type="match status" value="1"/>
</dbReference>
<protein>
    <recommendedName>
        <fullName evidence="1">P2X purinoreceptor 7 intracellular domain-containing protein</fullName>
    </recommendedName>
</protein>
<dbReference type="OrthoDB" id="9898708at2759"/>
<dbReference type="Proteomes" id="UP000770717">
    <property type="component" value="Unassembled WGS sequence"/>
</dbReference>
<evidence type="ECO:0000313" key="2">
    <source>
        <dbReference type="EMBL" id="KAG9461561.1"/>
    </source>
</evidence>
<gene>
    <name evidence="2" type="ORF">GDO78_016412</name>
</gene>
<proteinExistence type="predicted"/>
<dbReference type="InterPro" id="IPR046815">
    <property type="entry name" value="P2RX7_C"/>
</dbReference>
<feature type="domain" description="P2X purinoreceptor 7 intracellular" evidence="1">
    <location>
        <begin position="4"/>
        <end position="48"/>
    </location>
</feature>
<name>A0A8J6EBW1_ELECQ</name>
<accession>A0A8J6EBW1</accession>
<evidence type="ECO:0000259" key="1">
    <source>
        <dbReference type="Pfam" id="PF20478"/>
    </source>
</evidence>